<reference evidence="3 4" key="1">
    <citation type="journal article" date="2016" name="Nat. Commun.">
        <title>Thousands of microbial genomes shed light on interconnected biogeochemical processes in an aquifer system.</title>
        <authorList>
            <person name="Anantharaman K."/>
            <person name="Brown C.T."/>
            <person name="Hug L.A."/>
            <person name="Sharon I."/>
            <person name="Castelle C.J."/>
            <person name="Probst A.J."/>
            <person name="Thomas B.C."/>
            <person name="Singh A."/>
            <person name="Wilkins M.J."/>
            <person name="Karaoz U."/>
            <person name="Brodie E.L."/>
            <person name="Williams K.H."/>
            <person name="Hubbard S.S."/>
            <person name="Banfield J.F."/>
        </authorList>
    </citation>
    <scope>NUCLEOTIDE SEQUENCE [LARGE SCALE GENOMIC DNA]</scope>
</reference>
<dbReference type="Proteomes" id="UP000178587">
    <property type="component" value="Unassembled WGS sequence"/>
</dbReference>
<dbReference type="Gene3D" id="2.60.40.380">
    <property type="entry name" value="Purple acid phosphatase-like, N-terminal"/>
    <property type="match status" value="1"/>
</dbReference>
<evidence type="ECO:0000313" key="3">
    <source>
        <dbReference type="EMBL" id="OGG74802.1"/>
    </source>
</evidence>
<sequence>MSFPAGFAFAETEALIDDTHSSGVGSFGDSDDGFGGSEIPGWDEEGLDEDSTTIAEFPTEDGNDSASPNGGLFAKIGYDGDDEVGEWVCREVDAEGYGNLTLSYYWRGDANSNNEDGDEGIVEYRAGSGDCDVISGWEELQSHDMSEDVSWSAQGSFTLPDALDNTEFRLRFRNNADQDDKHFRVDGVLLTGENLGSISGYKYDQDEYEGWVIVGWVIWLYDHEADEWYNTETDGEGYYEFVGLFSGDYSVCEESQDGWQQLYPEDAEVSGVCADEFGTNGYDITIENGEDWEDVYFENAETIELYGYKFHDVNRDGEWYYYGEEEEEEPGLSGWTIYATPMNEEEVCEGEGEEQVCEDAFVELVEDIEGDRVAKTAVTNEEDEDTEEGTYTFEFLSSEEGWWRISEEERFGWSQTYPGGVIEEEEDPYYYDVYIEEYPDYQCDEGPGYCEDGYYNYNFGNWRWPIVEIFKWNDANRDGVQDESESPVADYPVAVGRHVGQRHIDPPSEDDSEEPQQPTDVIQTEIIAMQLTGSNGIAVLPLNPDWFGGFEGLDQALEQGLMAFEGELDGWVKTYPTQSHDDEVDLLFREGLEPAPLFTDSFFDVFTEIDFDEGVMNQGWVHGTESELQGLSFGNYQLLVISGEEAADVDETSATITWFTDRPGTSRVVYDTVSHGTLGDAPNYGYAFSTDTFDTDTKVTSHSVSIGGLEEDTTYFFRTISSASPESVSGESSFGTSATPVPSTSPSSGGGGGGSAIATQLNPALGGGSTQGQVLGVTTETDGSAAACEQYLHGFLRPGRQNDQEQVRRLQTVLRNFEGAAIEVNGVYDEASIAAVHAFQMKYAASVLHPWGLAKSTGFVYLTTSKKVSEVFCNNTRTFELTPEEQAIIDRYRGQSIPASVPVAPKSAEETAVLPKEEVVTPSDAIQPTTDSDDSQVGAVAASREDKASSGGGIWGAIKRLFGFGK</sequence>
<organism evidence="3 4">
    <name type="scientific">Candidatus Kaiserbacteria bacterium RIFCSPLOWO2_01_FULL_50_24</name>
    <dbReference type="NCBI Taxonomy" id="1798507"/>
    <lineage>
        <taxon>Bacteria</taxon>
        <taxon>Candidatus Kaiseribacteriota</taxon>
    </lineage>
</organism>
<evidence type="ECO:0000259" key="2">
    <source>
        <dbReference type="Pfam" id="PF16656"/>
    </source>
</evidence>
<dbReference type="SUPFAM" id="SSF49478">
    <property type="entry name" value="Cna protein B-type domain"/>
    <property type="match status" value="1"/>
</dbReference>
<feature type="compositionally biased region" description="Low complexity" evidence="1">
    <location>
        <begin position="724"/>
        <end position="747"/>
    </location>
</feature>
<dbReference type="InterPro" id="IPR036366">
    <property type="entry name" value="PGBDSf"/>
</dbReference>
<dbReference type="Gene3D" id="1.10.101.10">
    <property type="entry name" value="PGBD-like superfamily/PGBD"/>
    <property type="match status" value="1"/>
</dbReference>
<dbReference type="EMBL" id="MFLU01000015">
    <property type="protein sequence ID" value="OGG74802.1"/>
    <property type="molecule type" value="Genomic_DNA"/>
</dbReference>
<gene>
    <name evidence="3" type="ORF">A3A34_00220</name>
</gene>
<dbReference type="SUPFAM" id="SSF49363">
    <property type="entry name" value="Purple acid phosphatase, N-terminal domain"/>
    <property type="match status" value="1"/>
</dbReference>
<dbReference type="Gene3D" id="2.60.40.10">
    <property type="entry name" value="Immunoglobulins"/>
    <property type="match status" value="2"/>
</dbReference>
<evidence type="ECO:0000256" key="1">
    <source>
        <dbReference type="SAM" id="MobiDB-lite"/>
    </source>
</evidence>
<proteinExistence type="predicted"/>
<dbReference type="STRING" id="1798507.A3A34_00220"/>
<accession>A0A1F6ENC3</accession>
<feature type="region of interest" description="Disordered" evidence="1">
    <location>
        <begin position="918"/>
        <end position="952"/>
    </location>
</feature>
<evidence type="ECO:0000313" key="4">
    <source>
        <dbReference type="Proteomes" id="UP000178587"/>
    </source>
</evidence>
<dbReference type="InterPro" id="IPR008963">
    <property type="entry name" value="Purple_acid_Pase-like_N"/>
</dbReference>
<name>A0A1F6ENC3_9BACT</name>
<feature type="region of interest" description="Disordered" evidence="1">
    <location>
        <begin position="19"/>
        <end position="49"/>
    </location>
</feature>
<dbReference type="InterPro" id="IPR015914">
    <property type="entry name" value="PAPs_N"/>
</dbReference>
<protein>
    <recommendedName>
        <fullName evidence="2">Purple acid phosphatase N-terminal domain-containing protein</fullName>
    </recommendedName>
</protein>
<dbReference type="GO" id="GO:0003993">
    <property type="term" value="F:acid phosphatase activity"/>
    <property type="evidence" value="ECO:0007669"/>
    <property type="project" value="InterPro"/>
</dbReference>
<comment type="caution">
    <text evidence="3">The sequence shown here is derived from an EMBL/GenBank/DDBJ whole genome shotgun (WGS) entry which is preliminary data.</text>
</comment>
<dbReference type="Pfam" id="PF16656">
    <property type="entry name" value="Pur_ac_phosph_N"/>
    <property type="match status" value="1"/>
</dbReference>
<feature type="region of interest" description="Disordered" evidence="1">
    <location>
        <begin position="724"/>
        <end position="763"/>
    </location>
</feature>
<dbReference type="GO" id="GO:0046872">
    <property type="term" value="F:metal ion binding"/>
    <property type="evidence" value="ECO:0007669"/>
    <property type="project" value="InterPro"/>
</dbReference>
<feature type="domain" description="Purple acid phosphatase N-terminal" evidence="2">
    <location>
        <begin position="650"/>
        <end position="734"/>
    </location>
</feature>
<dbReference type="InterPro" id="IPR013783">
    <property type="entry name" value="Ig-like_fold"/>
</dbReference>
<dbReference type="AlphaFoldDB" id="A0A1F6ENC3"/>